<feature type="transmembrane region" description="Helical" evidence="1">
    <location>
        <begin position="50"/>
        <end position="75"/>
    </location>
</feature>
<keyword evidence="1" id="KW-0472">Membrane</keyword>
<keyword evidence="1" id="KW-1133">Transmembrane helix</keyword>
<dbReference type="Proteomes" id="UP000241848">
    <property type="component" value="Unassembled WGS sequence"/>
</dbReference>
<name>A0A2T2WNU7_9FIRM</name>
<sequence>MRYGPTSRSNTALGLATKAAHVDYYVVYLMMWAVAGTAALHGSFPSDTRTMYLALLGGLILAQAAAARLAGVGSVRIGLRLKRWLLEQVTHLSPETVRRAGRGTYLGILFESETLQALTFSGGSGGLLGALELVVASRIVSITDFPYVLFAEVGWYVLQAGLVLGYRARFWAWTQERLTLTTDLTERLIGHDTRLVQGVSLAGEDADYRRISPARSDVGCPFVADTSTLVSSEGNDGFSYGPIVFGLTPGNCSRRGTAGLASIFPIVRVNSSCRPGLDVVASIALRMVSVFLGGSRQSERSHQHLDHCP</sequence>
<keyword evidence="1" id="KW-0812">Transmembrane</keyword>
<reference evidence="2 3" key="1">
    <citation type="journal article" date="2014" name="BMC Genomics">
        <title>Comparison of environmental and isolate Sulfobacillus genomes reveals diverse carbon, sulfur, nitrogen, and hydrogen metabolisms.</title>
        <authorList>
            <person name="Justice N.B."/>
            <person name="Norman A."/>
            <person name="Brown C.T."/>
            <person name="Singh A."/>
            <person name="Thomas B.C."/>
            <person name="Banfield J.F."/>
        </authorList>
    </citation>
    <scope>NUCLEOTIDE SEQUENCE [LARGE SCALE GENOMIC DNA]</scope>
    <source>
        <strain evidence="2">AMDSBA3</strain>
    </source>
</reference>
<organism evidence="2 3">
    <name type="scientific">Sulfobacillus acidophilus</name>
    <dbReference type="NCBI Taxonomy" id="53633"/>
    <lineage>
        <taxon>Bacteria</taxon>
        <taxon>Bacillati</taxon>
        <taxon>Bacillota</taxon>
        <taxon>Clostridia</taxon>
        <taxon>Eubacteriales</taxon>
        <taxon>Clostridiales Family XVII. Incertae Sedis</taxon>
        <taxon>Sulfobacillus</taxon>
    </lineage>
</organism>
<proteinExistence type="predicted"/>
<gene>
    <name evidence="2" type="ORF">C7B45_01090</name>
</gene>
<dbReference type="AlphaFoldDB" id="A0A2T2WNU7"/>
<feature type="transmembrane region" description="Helical" evidence="1">
    <location>
        <begin position="25"/>
        <end position="44"/>
    </location>
</feature>
<protein>
    <submittedName>
        <fullName evidence="2">Uncharacterized protein</fullName>
    </submittedName>
</protein>
<dbReference type="EMBL" id="PXYV01000002">
    <property type="protein sequence ID" value="PSR23910.1"/>
    <property type="molecule type" value="Genomic_DNA"/>
</dbReference>
<comment type="caution">
    <text evidence="2">The sequence shown here is derived from an EMBL/GenBank/DDBJ whole genome shotgun (WGS) entry which is preliminary data.</text>
</comment>
<evidence type="ECO:0000313" key="3">
    <source>
        <dbReference type="Proteomes" id="UP000241848"/>
    </source>
</evidence>
<evidence type="ECO:0000256" key="1">
    <source>
        <dbReference type="SAM" id="Phobius"/>
    </source>
</evidence>
<evidence type="ECO:0000313" key="2">
    <source>
        <dbReference type="EMBL" id="PSR23910.1"/>
    </source>
</evidence>
<accession>A0A2T2WNU7</accession>